<feature type="non-terminal residue" evidence="2">
    <location>
        <position position="166"/>
    </location>
</feature>
<keyword evidence="3" id="KW-1185">Reference proteome</keyword>
<feature type="region of interest" description="Disordered" evidence="1">
    <location>
        <begin position="1"/>
        <end position="23"/>
    </location>
</feature>
<gene>
    <name evidence="2" type="ORF">FOL47_005661</name>
</gene>
<dbReference type="AlphaFoldDB" id="A0A7J6KI14"/>
<dbReference type="OrthoDB" id="10506491at2759"/>
<dbReference type="EMBL" id="JAAPAO010003110">
    <property type="protein sequence ID" value="KAF4646788.1"/>
    <property type="molecule type" value="Genomic_DNA"/>
</dbReference>
<sequence length="166" mass="18225">TGDTVRKSEQDRSSTLRDSTPIAEPQAFSLFRDHVSQCVDRARSRIRETIAENGIKDGGFGRLLHDEPPLTAQQGRFGDEFGRIIWEEAQASGFVSTIKQVEGPPTAEQLPQLEATAGVAAEKARSRIARLLDPGCLERTGGNQIYTRLLGAMVDALQVPDKEFCE</sequence>
<name>A0A7J6KI14_PERCH</name>
<evidence type="ECO:0000256" key="1">
    <source>
        <dbReference type="SAM" id="MobiDB-lite"/>
    </source>
</evidence>
<organism evidence="2 3">
    <name type="scientific">Perkinsus chesapeaki</name>
    <name type="common">Clam parasite</name>
    <name type="synonym">Perkinsus andrewsi</name>
    <dbReference type="NCBI Taxonomy" id="330153"/>
    <lineage>
        <taxon>Eukaryota</taxon>
        <taxon>Sar</taxon>
        <taxon>Alveolata</taxon>
        <taxon>Perkinsozoa</taxon>
        <taxon>Perkinsea</taxon>
        <taxon>Perkinsida</taxon>
        <taxon>Perkinsidae</taxon>
        <taxon>Perkinsus</taxon>
    </lineage>
</organism>
<proteinExistence type="predicted"/>
<protein>
    <submittedName>
        <fullName evidence="2">Uncharacterized protein</fullName>
    </submittedName>
</protein>
<evidence type="ECO:0000313" key="2">
    <source>
        <dbReference type="EMBL" id="KAF4646788.1"/>
    </source>
</evidence>
<comment type="caution">
    <text evidence="2">The sequence shown here is derived from an EMBL/GenBank/DDBJ whole genome shotgun (WGS) entry which is preliminary data.</text>
</comment>
<feature type="non-terminal residue" evidence="2">
    <location>
        <position position="1"/>
    </location>
</feature>
<evidence type="ECO:0000313" key="3">
    <source>
        <dbReference type="Proteomes" id="UP000591131"/>
    </source>
</evidence>
<feature type="compositionally biased region" description="Basic and acidic residues" evidence="1">
    <location>
        <begin position="1"/>
        <end position="15"/>
    </location>
</feature>
<accession>A0A7J6KI14</accession>
<dbReference type="Proteomes" id="UP000591131">
    <property type="component" value="Unassembled WGS sequence"/>
</dbReference>
<reference evidence="2 3" key="1">
    <citation type="submission" date="2020-04" db="EMBL/GenBank/DDBJ databases">
        <title>Perkinsus chesapeaki whole genome sequence.</title>
        <authorList>
            <person name="Bogema D.R."/>
        </authorList>
    </citation>
    <scope>NUCLEOTIDE SEQUENCE [LARGE SCALE GENOMIC DNA]</scope>
    <source>
        <strain evidence="2">ATCC PRA-425</strain>
    </source>
</reference>